<dbReference type="InterPro" id="IPR051772">
    <property type="entry name" value="Gastrokine"/>
</dbReference>
<evidence type="ECO:0000256" key="2">
    <source>
        <dbReference type="ARBA" id="ARBA00022525"/>
    </source>
</evidence>
<reference evidence="8" key="1">
    <citation type="submission" date="2019-09" db="EMBL/GenBank/DDBJ databases">
        <title>Bird 10,000 Genomes (B10K) Project - Family phase.</title>
        <authorList>
            <person name="Zhang G."/>
        </authorList>
    </citation>
    <scope>NUCLEOTIDE SEQUENCE</scope>
    <source>
        <strain evidence="8">B10K-DU-001-08</strain>
        <tissue evidence="8">Muscle</tissue>
    </source>
</reference>
<keyword evidence="9" id="KW-1185">Reference proteome</keyword>
<evidence type="ECO:0000259" key="7">
    <source>
        <dbReference type="PROSITE" id="PS50869"/>
    </source>
</evidence>
<evidence type="ECO:0000256" key="4">
    <source>
        <dbReference type="ARBA" id="ARBA00023157"/>
    </source>
</evidence>
<evidence type="ECO:0000256" key="6">
    <source>
        <dbReference type="ARBA" id="ARBA00079996"/>
    </source>
</evidence>
<feature type="non-terminal residue" evidence="8">
    <location>
        <position position="1"/>
    </location>
</feature>
<dbReference type="PROSITE" id="PS50869">
    <property type="entry name" value="BRICHOS"/>
    <property type="match status" value="1"/>
</dbReference>
<dbReference type="Gene3D" id="3.30.390.150">
    <property type="match status" value="1"/>
</dbReference>
<comment type="caution">
    <text evidence="8">The sequence shown here is derived from an EMBL/GenBank/DDBJ whole genome shotgun (WGS) entry which is preliminary data.</text>
</comment>
<protein>
    <recommendedName>
        <fullName evidence="5">Gastrokine-2</fullName>
    </recommendedName>
    <alternativeName>
        <fullName evidence="6">Blottin</fullName>
    </alternativeName>
</protein>
<dbReference type="Proteomes" id="UP000613066">
    <property type="component" value="Unassembled WGS sequence"/>
</dbReference>
<evidence type="ECO:0000256" key="1">
    <source>
        <dbReference type="ARBA" id="ARBA00004613"/>
    </source>
</evidence>
<dbReference type="Pfam" id="PF04089">
    <property type="entry name" value="BRICHOS"/>
    <property type="match status" value="1"/>
</dbReference>
<dbReference type="GO" id="GO:0005576">
    <property type="term" value="C:extracellular region"/>
    <property type="evidence" value="ECO:0007669"/>
    <property type="project" value="UniProtKB-SubCell"/>
</dbReference>
<evidence type="ECO:0000256" key="3">
    <source>
        <dbReference type="ARBA" id="ARBA00022729"/>
    </source>
</evidence>
<feature type="domain" description="BRICHOS" evidence="7">
    <location>
        <begin position="16"/>
        <end position="113"/>
    </location>
</feature>
<keyword evidence="3" id="KW-0732">Signal</keyword>
<evidence type="ECO:0000313" key="8">
    <source>
        <dbReference type="EMBL" id="NXC47482.1"/>
    </source>
</evidence>
<dbReference type="SMART" id="SM01039">
    <property type="entry name" value="BRICHOS"/>
    <property type="match status" value="1"/>
</dbReference>
<organism evidence="8 9">
    <name type="scientific">Penelope pileata</name>
    <dbReference type="NCBI Taxonomy" id="1118817"/>
    <lineage>
        <taxon>Eukaryota</taxon>
        <taxon>Metazoa</taxon>
        <taxon>Chordata</taxon>
        <taxon>Craniata</taxon>
        <taxon>Vertebrata</taxon>
        <taxon>Euteleostomi</taxon>
        <taxon>Archelosauria</taxon>
        <taxon>Archosauria</taxon>
        <taxon>Dinosauria</taxon>
        <taxon>Saurischia</taxon>
        <taxon>Theropoda</taxon>
        <taxon>Coelurosauria</taxon>
        <taxon>Aves</taxon>
        <taxon>Neognathae</taxon>
        <taxon>Galloanserae</taxon>
        <taxon>Galliformes</taxon>
        <taxon>Cracidae</taxon>
        <taxon>Penelope</taxon>
    </lineage>
</organism>
<comment type="subcellular location">
    <subcellularLocation>
        <location evidence="1">Secreted</location>
    </subcellularLocation>
</comment>
<feature type="non-terminal residue" evidence="8">
    <location>
        <position position="113"/>
    </location>
</feature>
<evidence type="ECO:0000313" key="9">
    <source>
        <dbReference type="Proteomes" id="UP000613066"/>
    </source>
</evidence>
<dbReference type="EMBL" id="WBMW01004441">
    <property type="protein sequence ID" value="NXC47482.1"/>
    <property type="molecule type" value="Genomic_DNA"/>
</dbReference>
<gene>
    <name evidence="8" type="primary">Gkn2</name>
    <name evidence="8" type="ORF">PENPIL_R04878</name>
</gene>
<dbReference type="FunFam" id="3.30.390.150:FF:000004">
    <property type="entry name" value="Gastrokine 2"/>
    <property type="match status" value="1"/>
</dbReference>
<dbReference type="InterPro" id="IPR007084">
    <property type="entry name" value="BRICHOS_dom"/>
</dbReference>
<sequence>SMTIDNKQNYADVHVRSGLYSSDTIFDYQHGYIATRLFSRNACFILKIDEASIPQLQELGRQAFEIQTMKKIYSPNVMWTEFQPGDALFGSIRELFKYGRPIEQLCKDLPLYK</sequence>
<evidence type="ECO:0000256" key="5">
    <source>
        <dbReference type="ARBA" id="ARBA00070177"/>
    </source>
</evidence>
<name>A0A851P8U9_9GALL</name>
<dbReference type="OrthoDB" id="5977941at2759"/>
<dbReference type="AlphaFoldDB" id="A0A851P8U9"/>
<dbReference type="PANTHER" id="PTHR16483">
    <property type="entry name" value="GASTROKINE 1"/>
    <property type="match status" value="1"/>
</dbReference>
<keyword evidence="4" id="KW-1015">Disulfide bond</keyword>
<proteinExistence type="predicted"/>
<accession>A0A851P8U9</accession>
<keyword evidence="2" id="KW-0964">Secreted</keyword>